<comment type="catalytic activity">
    <reaction evidence="2">
        <text>oxidized coenzyme F420-(gamma-L-Glu)(n) + a quinol + H(+) = reduced coenzyme F420-(gamma-L-Glu)(n) + a quinone</text>
        <dbReference type="Rhea" id="RHEA:39663"/>
        <dbReference type="Rhea" id="RHEA-COMP:12939"/>
        <dbReference type="Rhea" id="RHEA-COMP:14378"/>
        <dbReference type="ChEBI" id="CHEBI:15378"/>
        <dbReference type="ChEBI" id="CHEBI:24646"/>
        <dbReference type="ChEBI" id="CHEBI:132124"/>
        <dbReference type="ChEBI" id="CHEBI:133980"/>
        <dbReference type="ChEBI" id="CHEBI:139511"/>
    </reaction>
</comment>
<protein>
    <recommendedName>
        <fullName evidence="4">Nitroreductase domain-containing protein</fullName>
    </recommendedName>
</protein>
<evidence type="ECO:0000256" key="2">
    <source>
        <dbReference type="ARBA" id="ARBA00049106"/>
    </source>
</evidence>
<reference evidence="3" key="1">
    <citation type="submission" date="2018-05" db="EMBL/GenBank/DDBJ databases">
        <authorList>
            <person name="Lanie J.A."/>
            <person name="Ng W.-L."/>
            <person name="Kazmierczak K.M."/>
            <person name="Andrzejewski T.M."/>
            <person name="Davidsen T.M."/>
            <person name="Wayne K.J."/>
            <person name="Tettelin H."/>
            <person name="Glass J.I."/>
            <person name="Rusch D."/>
            <person name="Podicherti R."/>
            <person name="Tsui H.-C.T."/>
            <person name="Winkler M.E."/>
        </authorList>
    </citation>
    <scope>NUCLEOTIDE SEQUENCE</scope>
</reference>
<organism evidence="3">
    <name type="scientific">marine metagenome</name>
    <dbReference type="NCBI Taxonomy" id="408172"/>
    <lineage>
        <taxon>unclassified sequences</taxon>
        <taxon>metagenomes</taxon>
        <taxon>ecological metagenomes</taxon>
    </lineage>
</organism>
<dbReference type="SUPFAM" id="SSF50475">
    <property type="entry name" value="FMN-binding split barrel"/>
    <property type="match status" value="1"/>
</dbReference>
<dbReference type="EMBL" id="UINC01036434">
    <property type="protein sequence ID" value="SVB30393.1"/>
    <property type="molecule type" value="Genomic_DNA"/>
</dbReference>
<sequence length="146" mass="16527">MADHSERERNKARKRVNDHMSRYLKSGGEDGHIWGGAPTLLLTTIGRESGNPNTTPLIYGRDGNHYILVASRSGAPRNPGWYRNLSKTPDVEIQIKTCHVPARARTATPEEKPALWSIMANIWPPFLEYQSRTDRDIPVVVLEVKR</sequence>
<name>A0A382CYI7_9ZZZZ</name>
<dbReference type="GO" id="GO:0005886">
    <property type="term" value="C:plasma membrane"/>
    <property type="evidence" value="ECO:0007669"/>
    <property type="project" value="TreeGrafter"/>
</dbReference>
<dbReference type="GO" id="GO:0016491">
    <property type="term" value="F:oxidoreductase activity"/>
    <property type="evidence" value="ECO:0007669"/>
    <property type="project" value="InterPro"/>
</dbReference>
<evidence type="ECO:0000256" key="1">
    <source>
        <dbReference type="ARBA" id="ARBA00008710"/>
    </source>
</evidence>
<dbReference type="NCBIfam" id="TIGR00026">
    <property type="entry name" value="hi_GC_TIGR00026"/>
    <property type="match status" value="1"/>
</dbReference>
<dbReference type="AlphaFoldDB" id="A0A382CYI7"/>
<proteinExistence type="inferred from homology"/>
<dbReference type="GO" id="GO:0070967">
    <property type="term" value="F:coenzyme F420 binding"/>
    <property type="evidence" value="ECO:0007669"/>
    <property type="project" value="TreeGrafter"/>
</dbReference>
<evidence type="ECO:0000313" key="3">
    <source>
        <dbReference type="EMBL" id="SVB30393.1"/>
    </source>
</evidence>
<dbReference type="InterPro" id="IPR012349">
    <property type="entry name" value="Split_barrel_FMN-bd"/>
</dbReference>
<dbReference type="Pfam" id="PF04075">
    <property type="entry name" value="F420H2_quin_red"/>
    <property type="match status" value="1"/>
</dbReference>
<gene>
    <name evidence="3" type="ORF">METZ01_LOCUS183247</name>
</gene>
<dbReference type="Gene3D" id="2.30.110.10">
    <property type="entry name" value="Electron Transport, Fmn-binding Protein, Chain A"/>
    <property type="match status" value="1"/>
</dbReference>
<dbReference type="PANTHER" id="PTHR39428">
    <property type="entry name" value="F420H(2)-DEPENDENT QUINONE REDUCTASE RV1261C"/>
    <property type="match status" value="1"/>
</dbReference>
<evidence type="ECO:0008006" key="4">
    <source>
        <dbReference type="Google" id="ProtNLM"/>
    </source>
</evidence>
<accession>A0A382CYI7</accession>
<dbReference type="InterPro" id="IPR004378">
    <property type="entry name" value="F420H2_quin_Rdtase"/>
</dbReference>
<dbReference type="PANTHER" id="PTHR39428:SF3">
    <property type="entry name" value="DEAZAFLAVIN-DEPENDENT NITROREDUCTASE"/>
    <property type="match status" value="1"/>
</dbReference>
<comment type="similarity">
    <text evidence="1">Belongs to the F420H(2)-dependent quinone reductase family.</text>
</comment>